<dbReference type="EMBL" id="JBHSYQ010000001">
    <property type="protein sequence ID" value="MFC6996086.1"/>
    <property type="molecule type" value="Genomic_DNA"/>
</dbReference>
<dbReference type="Proteomes" id="UP001596405">
    <property type="component" value="Unassembled WGS sequence"/>
</dbReference>
<name>A0ABW2DIN0_9BACT</name>
<accession>A0ABW2DIN0</accession>
<reference evidence="2" key="1">
    <citation type="journal article" date="2019" name="Int. J. Syst. Evol. Microbiol.">
        <title>The Global Catalogue of Microorganisms (GCM) 10K type strain sequencing project: providing services to taxonomists for standard genome sequencing and annotation.</title>
        <authorList>
            <consortium name="The Broad Institute Genomics Platform"/>
            <consortium name="The Broad Institute Genome Sequencing Center for Infectious Disease"/>
            <person name="Wu L."/>
            <person name="Ma J."/>
        </authorList>
    </citation>
    <scope>NUCLEOTIDE SEQUENCE [LARGE SCALE GENOMIC DNA]</scope>
    <source>
        <strain evidence="2">CGMCC 4.7393</strain>
    </source>
</reference>
<protein>
    <recommendedName>
        <fullName evidence="3">DUF4468 domain-containing protein</fullName>
    </recommendedName>
</protein>
<proteinExistence type="predicted"/>
<keyword evidence="2" id="KW-1185">Reference proteome</keyword>
<evidence type="ECO:0000313" key="1">
    <source>
        <dbReference type="EMBL" id="MFC6996086.1"/>
    </source>
</evidence>
<sequence>MKKLLLLSLVFLPFLCFSQVKYRPIFGSAADINAINEIVEKVKSGSAFKMLVYLPKVEDTEKVSSILVVQKGSKVFYWLIKDDSVLTKGQLESNKIFSYQYASLTGATKREDTLRFVPPLVNGIETESVIYEDRKVRFYFELGKNVAGYSPDPAVEKYRQEWLEIIREELNLLL</sequence>
<organism evidence="1 2">
    <name type="scientific">Rufibacter roseus</name>
    <dbReference type="NCBI Taxonomy" id="1567108"/>
    <lineage>
        <taxon>Bacteria</taxon>
        <taxon>Pseudomonadati</taxon>
        <taxon>Bacteroidota</taxon>
        <taxon>Cytophagia</taxon>
        <taxon>Cytophagales</taxon>
        <taxon>Hymenobacteraceae</taxon>
        <taxon>Rufibacter</taxon>
    </lineage>
</organism>
<evidence type="ECO:0000313" key="2">
    <source>
        <dbReference type="Proteomes" id="UP001596405"/>
    </source>
</evidence>
<evidence type="ECO:0008006" key="3">
    <source>
        <dbReference type="Google" id="ProtNLM"/>
    </source>
</evidence>
<gene>
    <name evidence="1" type="ORF">ACFQHR_00555</name>
</gene>
<comment type="caution">
    <text evidence="1">The sequence shown here is derived from an EMBL/GenBank/DDBJ whole genome shotgun (WGS) entry which is preliminary data.</text>
</comment>
<dbReference type="RefSeq" id="WP_066625832.1">
    <property type="nucleotide sequence ID" value="NZ_JBHSYQ010000001.1"/>
</dbReference>